<dbReference type="GO" id="GO:0005829">
    <property type="term" value="C:cytosol"/>
    <property type="evidence" value="ECO:0007669"/>
    <property type="project" value="TreeGrafter"/>
</dbReference>
<proteinExistence type="predicted"/>
<feature type="non-terminal residue" evidence="2">
    <location>
        <position position="238"/>
    </location>
</feature>
<evidence type="ECO:0000313" key="2">
    <source>
        <dbReference type="EMBL" id="CAJ0559691.1"/>
    </source>
</evidence>
<name>A0AA36FPC1_9BILA</name>
<comment type="caution">
    <text evidence="2">The sequence shown here is derived from an EMBL/GenBank/DDBJ whole genome shotgun (WGS) entry which is preliminary data.</text>
</comment>
<sequence length="238" mass="26956">MTKIGFAVDRGGTFTDVCVFYPDGRTRVLKLLSEDPDNYADAPTEAIRRVLEEEGKQKIPRGTPIPTENIAWIRMGTTVATNALLERKGEPMALLITKGFKENFSLFADRFKELRRQTTDQLKSQGFKDEAIEAECFLHMRYAKTDCAIMTAANFDPADPKTIEKFMENFRSTYKREFGFVLDTRQVQVDDIRVRGIGKSGIEVKDHIEKADDPLGAPKLGNETVISRVDHRVRNCTS</sequence>
<dbReference type="PANTHER" id="PTHR11365:SF2">
    <property type="entry name" value="5-OXOPROLINASE"/>
    <property type="match status" value="1"/>
</dbReference>
<dbReference type="GO" id="GO:0017168">
    <property type="term" value="F:5-oxoprolinase (ATP-hydrolyzing) activity"/>
    <property type="evidence" value="ECO:0007669"/>
    <property type="project" value="TreeGrafter"/>
</dbReference>
<dbReference type="Pfam" id="PF05378">
    <property type="entry name" value="Hydant_A_N"/>
    <property type="match status" value="1"/>
</dbReference>
<dbReference type="EMBL" id="CATQJA010000376">
    <property type="protein sequence ID" value="CAJ0559691.1"/>
    <property type="molecule type" value="Genomic_DNA"/>
</dbReference>
<protein>
    <recommendedName>
        <fullName evidence="1">Hydantoinase/oxoprolinase N-terminal domain-containing protein</fullName>
    </recommendedName>
</protein>
<dbReference type="InterPro" id="IPR008040">
    <property type="entry name" value="Hydant_A_N"/>
</dbReference>
<gene>
    <name evidence="2" type="ORF">MSPICULIGERA_LOCUS1346</name>
</gene>
<keyword evidence="3" id="KW-1185">Reference proteome</keyword>
<dbReference type="InterPro" id="IPR045079">
    <property type="entry name" value="Oxoprolinase-like"/>
</dbReference>
<reference evidence="2" key="1">
    <citation type="submission" date="2023-06" db="EMBL/GenBank/DDBJ databases">
        <authorList>
            <person name="Delattre M."/>
        </authorList>
    </citation>
    <scope>NUCLEOTIDE SEQUENCE</scope>
    <source>
        <strain evidence="2">AF72</strain>
    </source>
</reference>
<evidence type="ECO:0000313" key="3">
    <source>
        <dbReference type="Proteomes" id="UP001177023"/>
    </source>
</evidence>
<organism evidence="2 3">
    <name type="scientific">Mesorhabditis spiculigera</name>
    <dbReference type="NCBI Taxonomy" id="96644"/>
    <lineage>
        <taxon>Eukaryota</taxon>
        <taxon>Metazoa</taxon>
        <taxon>Ecdysozoa</taxon>
        <taxon>Nematoda</taxon>
        <taxon>Chromadorea</taxon>
        <taxon>Rhabditida</taxon>
        <taxon>Rhabditina</taxon>
        <taxon>Rhabditomorpha</taxon>
        <taxon>Rhabditoidea</taxon>
        <taxon>Rhabditidae</taxon>
        <taxon>Mesorhabditinae</taxon>
        <taxon>Mesorhabditis</taxon>
    </lineage>
</organism>
<feature type="domain" description="Hydantoinase/oxoprolinase N-terminal" evidence="1">
    <location>
        <begin position="6"/>
        <end position="110"/>
    </location>
</feature>
<dbReference type="AlphaFoldDB" id="A0AA36FPC1"/>
<accession>A0AA36FPC1</accession>
<dbReference type="GO" id="GO:0006749">
    <property type="term" value="P:glutathione metabolic process"/>
    <property type="evidence" value="ECO:0007669"/>
    <property type="project" value="TreeGrafter"/>
</dbReference>
<dbReference type="PANTHER" id="PTHR11365">
    <property type="entry name" value="5-OXOPROLINASE RELATED"/>
    <property type="match status" value="1"/>
</dbReference>
<evidence type="ECO:0000259" key="1">
    <source>
        <dbReference type="Pfam" id="PF05378"/>
    </source>
</evidence>
<dbReference type="Proteomes" id="UP001177023">
    <property type="component" value="Unassembled WGS sequence"/>
</dbReference>